<dbReference type="Gene3D" id="3.40.50.300">
    <property type="entry name" value="P-loop containing nucleotide triphosphate hydrolases"/>
    <property type="match status" value="1"/>
</dbReference>
<dbReference type="InterPro" id="IPR003439">
    <property type="entry name" value="ABC_transporter-like_ATP-bd"/>
</dbReference>
<dbReference type="InterPro" id="IPR010230">
    <property type="entry name" value="FeS-cluster_ATPase_SufC"/>
</dbReference>
<dbReference type="PROSITE" id="PS00211">
    <property type="entry name" value="ABC_TRANSPORTER_1"/>
    <property type="match status" value="1"/>
</dbReference>
<dbReference type="NCBIfam" id="TIGR01978">
    <property type="entry name" value="sufC"/>
    <property type="match status" value="1"/>
</dbReference>
<dbReference type="GO" id="GO:0005524">
    <property type="term" value="F:ATP binding"/>
    <property type="evidence" value="ECO:0007669"/>
    <property type="project" value="UniProtKB-KW"/>
</dbReference>
<organism evidence="5 6">
    <name type="scientific">Treponema pallidum subsp. pallidum (strain SS14)</name>
    <dbReference type="NCBI Taxonomy" id="455434"/>
    <lineage>
        <taxon>Bacteria</taxon>
        <taxon>Pseudomonadati</taxon>
        <taxon>Spirochaetota</taxon>
        <taxon>Spirochaetia</taxon>
        <taxon>Spirochaetales</taxon>
        <taxon>Treponemataceae</taxon>
        <taxon>Treponema</taxon>
    </lineage>
</organism>
<keyword evidence="2" id="KW-0547">Nucleotide-binding</keyword>
<dbReference type="GeneID" id="93876378"/>
<evidence type="ECO:0000259" key="4">
    <source>
        <dbReference type="PROSITE" id="PS50893"/>
    </source>
</evidence>
<comment type="similarity">
    <text evidence="1">Belongs to the ABC transporter superfamily. Ycf16 family.</text>
</comment>
<dbReference type="InterPro" id="IPR027417">
    <property type="entry name" value="P-loop_NTPase"/>
</dbReference>
<dbReference type="PANTHER" id="PTHR43204">
    <property type="entry name" value="ABC TRANSPORTER I FAMILY MEMBER 6, CHLOROPLASTIC"/>
    <property type="match status" value="1"/>
</dbReference>
<protein>
    <submittedName>
        <fullName evidence="5">ABC transporter, ATP-binding protein</fullName>
    </submittedName>
</protein>
<gene>
    <name evidence="5" type="ordered locus">TPASS_0611</name>
</gene>
<dbReference type="SMR" id="A0A0H3BJJ7"/>
<evidence type="ECO:0000313" key="6">
    <source>
        <dbReference type="Proteomes" id="UP000001202"/>
    </source>
</evidence>
<dbReference type="EMBL" id="CP000805">
    <property type="protein sequence ID" value="ACD71030.1"/>
    <property type="molecule type" value="Genomic_DNA"/>
</dbReference>
<dbReference type="InterPro" id="IPR003593">
    <property type="entry name" value="AAA+_ATPase"/>
</dbReference>
<accession>A0A0H3BJJ7</accession>
<dbReference type="PANTHER" id="PTHR43204:SF1">
    <property type="entry name" value="ABC TRANSPORTER I FAMILY MEMBER 6, CHLOROPLASTIC"/>
    <property type="match status" value="1"/>
</dbReference>
<dbReference type="KEGG" id="tpp:TPASS_0611"/>
<dbReference type="RefSeq" id="WP_010882057.1">
    <property type="nucleotide sequence ID" value="NC_010741.1"/>
</dbReference>
<dbReference type="Proteomes" id="UP000001202">
    <property type="component" value="Chromosome"/>
</dbReference>
<reference evidence="5 6" key="1">
    <citation type="journal article" date="2008" name="BMC Microbiol.">
        <title>Complete genome sequence of Treponema pallidum ssp. pallidum strain SS14 determined with oligonucleotide arrays.</title>
        <authorList>
            <person name="Matejkova P."/>
            <person name="Strouhal M."/>
            <person name="Smajs D."/>
            <person name="Norris S.J."/>
            <person name="Palzkill T."/>
            <person name="Petrosino J.F."/>
            <person name="Sodergren E."/>
            <person name="Norton J.E."/>
            <person name="Singh J."/>
            <person name="Richmond T.A."/>
            <person name="Molla M.N."/>
            <person name="Albert T.J."/>
            <person name="Weinstock G.M."/>
        </authorList>
    </citation>
    <scope>NUCLEOTIDE SEQUENCE [LARGE SCALE GENOMIC DNA]</scope>
    <source>
        <strain evidence="5 6">SS14</strain>
    </source>
</reference>
<evidence type="ECO:0000256" key="1">
    <source>
        <dbReference type="ARBA" id="ARBA00006216"/>
    </source>
</evidence>
<name>A0A0H3BJJ7_TREPS</name>
<dbReference type="Pfam" id="PF00005">
    <property type="entry name" value="ABC_tran"/>
    <property type="match status" value="1"/>
</dbReference>
<proteinExistence type="inferred from homology"/>
<dbReference type="AlphaFoldDB" id="A0A0H3BJJ7"/>
<sequence>MPTLLDIRDLCMSIADRPILKSLNLTLNTGEVHAVMGPNGAGKSTLAGTIVGNPHCTIERGEIYFQGQCINDVPVYERARRGIFLSFQTPEEVPGLSVEEFLRAAKEAVLGTKVSVLDFHTQLRAKLARLRISEAYASRGLNVGFSGGEKKKNEILQLAVLEPKLAILDETDSGLDVDATRIVFEGIDDIRTPDMGFLIITHHREVLEYIKPDVVHILVDGTIVKTGDVSLVHYVVEHGYADFATPRAGEQGGTPVSPE</sequence>
<feature type="domain" description="ABC transporter" evidence="4">
    <location>
        <begin position="5"/>
        <end position="245"/>
    </location>
</feature>
<dbReference type="SUPFAM" id="SSF52540">
    <property type="entry name" value="P-loop containing nucleoside triphosphate hydrolases"/>
    <property type="match status" value="1"/>
</dbReference>
<evidence type="ECO:0000256" key="2">
    <source>
        <dbReference type="ARBA" id="ARBA00022741"/>
    </source>
</evidence>
<keyword evidence="3 5" id="KW-0067">ATP-binding</keyword>
<dbReference type="PROSITE" id="PS50893">
    <property type="entry name" value="ABC_TRANSPORTER_2"/>
    <property type="match status" value="1"/>
</dbReference>
<dbReference type="PATRIC" id="fig|455434.6.peg.605"/>
<dbReference type="GO" id="GO:0016887">
    <property type="term" value="F:ATP hydrolysis activity"/>
    <property type="evidence" value="ECO:0007669"/>
    <property type="project" value="InterPro"/>
</dbReference>
<dbReference type="CDD" id="cd03217">
    <property type="entry name" value="ABC_FeS_Assembly"/>
    <property type="match status" value="1"/>
</dbReference>
<evidence type="ECO:0000256" key="3">
    <source>
        <dbReference type="ARBA" id="ARBA00022840"/>
    </source>
</evidence>
<evidence type="ECO:0000313" key="5">
    <source>
        <dbReference type="EMBL" id="ACD71030.1"/>
    </source>
</evidence>
<dbReference type="InterPro" id="IPR017871">
    <property type="entry name" value="ABC_transporter-like_CS"/>
</dbReference>
<dbReference type="SMART" id="SM00382">
    <property type="entry name" value="AAA"/>
    <property type="match status" value="1"/>
</dbReference>